<dbReference type="EMBL" id="LRBG01000037">
    <property type="protein sequence ID" value="KXU83999.1"/>
    <property type="molecule type" value="Genomic_DNA"/>
</dbReference>
<evidence type="ECO:0000256" key="1">
    <source>
        <dbReference type="ARBA" id="ARBA00004418"/>
    </source>
</evidence>
<evidence type="ECO:0000256" key="2">
    <source>
        <dbReference type="ARBA" id="ARBA00008520"/>
    </source>
</evidence>
<dbReference type="PANTHER" id="PTHR43649:SF12">
    <property type="entry name" value="DIACETYLCHITOBIOSE BINDING PROTEIN DASA"/>
    <property type="match status" value="1"/>
</dbReference>
<dbReference type="Proteomes" id="UP000075613">
    <property type="component" value="Unassembled WGS sequence"/>
</dbReference>
<feature type="chain" id="PRO_5007551217" evidence="3">
    <location>
        <begin position="24"/>
        <end position="415"/>
    </location>
</feature>
<evidence type="ECO:0000256" key="3">
    <source>
        <dbReference type="SAM" id="SignalP"/>
    </source>
</evidence>
<comment type="subcellular location">
    <subcellularLocation>
        <location evidence="1">Periplasm</location>
    </subcellularLocation>
</comment>
<sequence length="415" mass="45095">MKFRFSGPAAAVLLSLAAVGAHANTTLTVAVFPKLDQEIKDAIPAWKKLHPDVDIKVSSLAIGDHHNAMTTALATSSDLPDVMAVEVGFIGRFAAGGGLEDLSKPPYSAGQYKSQFINYTFAQATTQDGTIVGMPADIGPGTLFYRKDILDKAGVTEADLTKSWDSYLAAGVKIKKATGAYLMASSRDIEDIYIRADLKEGDGVYFDKAGNPVVTSPRFVKAFELAKKARDLGLDAKISPWTNEWAESFKRGTVSTQMMGAWLGGHLSSWIAPDTKGLWRATNLPNNAYASFGGTFYAIPAKATQKPMSWEFIKFLTTRQDTQLASFRSIDAFPALLAAQNDSFFAEPVAFLGNEKARLIWRDAASHIPAIQRSKYDQVAEEAVHSALDKVVDDGADVHTALQEAQDQIAHRVRR</sequence>
<accession>A0A149PG31</accession>
<dbReference type="OrthoDB" id="9808332at2"/>
<keyword evidence="5" id="KW-1185">Reference proteome</keyword>
<keyword evidence="3" id="KW-0732">Signal</keyword>
<dbReference type="Gene3D" id="3.40.190.10">
    <property type="entry name" value="Periplasmic binding protein-like II"/>
    <property type="match status" value="1"/>
</dbReference>
<evidence type="ECO:0000313" key="5">
    <source>
        <dbReference type="Proteomes" id="UP000075613"/>
    </source>
</evidence>
<comment type="similarity">
    <text evidence="2">Belongs to the bacterial solute-binding protein 1 family.</text>
</comment>
<dbReference type="STRING" id="1399968.CI15_26175"/>
<dbReference type="Pfam" id="PF01547">
    <property type="entry name" value="SBP_bac_1"/>
    <property type="match status" value="1"/>
</dbReference>
<organism evidence="4 5">
    <name type="scientific">Paraburkholderia monticola</name>
    <dbReference type="NCBI Taxonomy" id="1399968"/>
    <lineage>
        <taxon>Bacteria</taxon>
        <taxon>Pseudomonadati</taxon>
        <taxon>Pseudomonadota</taxon>
        <taxon>Betaproteobacteria</taxon>
        <taxon>Burkholderiales</taxon>
        <taxon>Burkholderiaceae</taxon>
        <taxon>Paraburkholderia</taxon>
    </lineage>
</organism>
<protein>
    <submittedName>
        <fullName evidence="4">Sugar ABC transporter substrate-binding protein</fullName>
    </submittedName>
</protein>
<dbReference type="SUPFAM" id="SSF53850">
    <property type="entry name" value="Periplasmic binding protein-like II"/>
    <property type="match status" value="1"/>
</dbReference>
<name>A0A149PG31_9BURK</name>
<dbReference type="GO" id="GO:0042597">
    <property type="term" value="C:periplasmic space"/>
    <property type="evidence" value="ECO:0007669"/>
    <property type="project" value="UniProtKB-SubCell"/>
</dbReference>
<dbReference type="InterPro" id="IPR006059">
    <property type="entry name" value="SBP"/>
</dbReference>
<proteinExistence type="inferred from homology"/>
<dbReference type="PANTHER" id="PTHR43649">
    <property type="entry name" value="ARABINOSE-BINDING PROTEIN-RELATED"/>
    <property type="match status" value="1"/>
</dbReference>
<comment type="caution">
    <text evidence="4">The sequence shown here is derived from an EMBL/GenBank/DDBJ whole genome shotgun (WGS) entry which is preliminary data.</text>
</comment>
<gene>
    <name evidence="4" type="ORF">CI15_26175</name>
</gene>
<evidence type="ECO:0000313" key="4">
    <source>
        <dbReference type="EMBL" id="KXU83999.1"/>
    </source>
</evidence>
<dbReference type="RefSeq" id="WP_062133295.1">
    <property type="nucleotide sequence ID" value="NZ_LRBG01000037.1"/>
</dbReference>
<reference evidence="4 5" key="1">
    <citation type="journal article" date="2015" name="Int. J. Syst. Evol. Microbiol.">
        <title>Burkholderia monticola sp. nov., isolated from mountain soil.</title>
        <authorList>
            <person name="Baek I."/>
            <person name="Seo B."/>
            <person name="Lee I."/>
            <person name="Yi H."/>
            <person name="Chun J."/>
        </authorList>
    </citation>
    <scope>NUCLEOTIDE SEQUENCE [LARGE SCALE GENOMIC DNA]</scope>
    <source>
        <strain evidence="4 5">JC2948</strain>
    </source>
</reference>
<feature type="signal peptide" evidence="3">
    <location>
        <begin position="1"/>
        <end position="23"/>
    </location>
</feature>
<dbReference type="InterPro" id="IPR050490">
    <property type="entry name" value="Bact_solute-bd_prot1"/>
</dbReference>
<dbReference type="AlphaFoldDB" id="A0A149PG31"/>